<protein>
    <submittedName>
        <fullName evidence="1">Uncharacterized protein</fullName>
    </submittedName>
</protein>
<gene>
    <name evidence="1" type="ORF">EMPS_04046</name>
</gene>
<dbReference type="EMBL" id="BQFW01000006">
    <property type="protein sequence ID" value="GJJ71689.1"/>
    <property type="molecule type" value="Genomic_DNA"/>
</dbReference>
<dbReference type="OrthoDB" id="10526664at2759"/>
<dbReference type="Proteomes" id="UP000827284">
    <property type="component" value="Unassembled WGS sequence"/>
</dbReference>
<reference evidence="1" key="1">
    <citation type="submission" date="2021-11" db="EMBL/GenBank/DDBJ databases">
        <authorList>
            <person name="Herlambang A."/>
            <person name="Guo Y."/>
            <person name="Takashima Y."/>
            <person name="Nishizawa T."/>
        </authorList>
    </citation>
    <scope>NUCLEOTIDE SEQUENCE</scope>
    <source>
        <strain evidence="1">E1425</strain>
    </source>
</reference>
<name>A0A9P3H7W2_9FUNG</name>
<proteinExistence type="predicted"/>
<keyword evidence="2" id="KW-1185">Reference proteome</keyword>
<dbReference type="AlphaFoldDB" id="A0A9P3H7W2"/>
<organism evidence="1 2">
    <name type="scientific">Entomortierella parvispora</name>
    <dbReference type="NCBI Taxonomy" id="205924"/>
    <lineage>
        <taxon>Eukaryota</taxon>
        <taxon>Fungi</taxon>
        <taxon>Fungi incertae sedis</taxon>
        <taxon>Mucoromycota</taxon>
        <taxon>Mortierellomycotina</taxon>
        <taxon>Mortierellomycetes</taxon>
        <taxon>Mortierellales</taxon>
        <taxon>Mortierellaceae</taxon>
        <taxon>Entomortierella</taxon>
    </lineage>
</organism>
<accession>A0A9P3H7W2</accession>
<comment type="caution">
    <text evidence="1">The sequence shown here is derived from an EMBL/GenBank/DDBJ whole genome shotgun (WGS) entry which is preliminary data.</text>
</comment>
<reference evidence="1" key="2">
    <citation type="journal article" date="2022" name="Microbiol. Resour. Announc.">
        <title>Whole-Genome Sequence of Entomortierella parvispora E1425, a Mucoromycotan Fungus Associated with Burkholderiaceae-Related Endosymbiotic Bacteria.</title>
        <authorList>
            <person name="Herlambang A."/>
            <person name="Guo Y."/>
            <person name="Takashima Y."/>
            <person name="Narisawa K."/>
            <person name="Ohta H."/>
            <person name="Nishizawa T."/>
        </authorList>
    </citation>
    <scope>NUCLEOTIDE SEQUENCE</scope>
    <source>
        <strain evidence="1">E1425</strain>
    </source>
</reference>
<evidence type="ECO:0000313" key="1">
    <source>
        <dbReference type="EMBL" id="GJJ71689.1"/>
    </source>
</evidence>
<sequence length="116" mass="12977">MRMMRGSCLWLKKTKTVDKMFSTSLAVGSVVSISPTVSSSRSRGIRLQCISLFYGQSIVLPSMESRLEEPDLDRRKLYALVLGRLVSTQGERLTEKKYDQSRCPYLRGALVGLTGV</sequence>
<evidence type="ECO:0000313" key="2">
    <source>
        <dbReference type="Proteomes" id="UP000827284"/>
    </source>
</evidence>